<feature type="compositionally biased region" description="Polar residues" evidence="8">
    <location>
        <begin position="2475"/>
        <end position="2497"/>
    </location>
</feature>
<feature type="region of interest" description="Disordered" evidence="8">
    <location>
        <begin position="2409"/>
        <end position="2428"/>
    </location>
</feature>
<evidence type="ECO:0000256" key="2">
    <source>
        <dbReference type="ARBA" id="ARBA00022723"/>
    </source>
</evidence>
<feature type="region of interest" description="Disordered" evidence="8">
    <location>
        <begin position="1513"/>
        <end position="1539"/>
    </location>
</feature>
<protein>
    <recommendedName>
        <fullName evidence="9">PHD-type domain-containing protein</fullName>
    </recommendedName>
</protein>
<reference evidence="10" key="1">
    <citation type="submission" date="2021-01" db="EMBL/GenBank/DDBJ databases">
        <authorList>
            <person name="Corre E."/>
            <person name="Pelletier E."/>
            <person name="Niang G."/>
            <person name="Scheremetjew M."/>
            <person name="Finn R."/>
            <person name="Kale V."/>
            <person name="Holt S."/>
            <person name="Cochrane G."/>
            <person name="Meng A."/>
            <person name="Brown T."/>
            <person name="Cohen L."/>
        </authorList>
    </citation>
    <scope>NUCLEOTIDE SEQUENCE</scope>
    <source>
        <strain evidence="10">Isolate 1302-5</strain>
    </source>
</reference>
<keyword evidence="4" id="KW-0862">Zinc</keyword>
<keyword evidence="3 6" id="KW-0863">Zinc-finger</keyword>
<evidence type="ECO:0000259" key="9">
    <source>
        <dbReference type="PROSITE" id="PS50016"/>
    </source>
</evidence>
<feature type="compositionally biased region" description="Polar residues" evidence="8">
    <location>
        <begin position="1039"/>
        <end position="1053"/>
    </location>
</feature>
<keyword evidence="7" id="KW-0175">Coiled coil</keyword>
<feature type="region of interest" description="Disordered" evidence="8">
    <location>
        <begin position="1022"/>
        <end position="1055"/>
    </location>
</feature>
<feature type="region of interest" description="Disordered" evidence="8">
    <location>
        <begin position="1878"/>
        <end position="1918"/>
    </location>
</feature>
<comment type="subcellular location">
    <subcellularLocation>
        <location evidence="1">Nucleus</location>
    </subcellularLocation>
</comment>
<feature type="region of interest" description="Disordered" evidence="8">
    <location>
        <begin position="1807"/>
        <end position="1830"/>
    </location>
</feature>
<dbReference type="SMART" id="SM00249">
    <property type="entry name" value="PHD"/>
    <property type="match status" value="2"/>
</dbReference>
<dbReference type="InterPro" id="IPR011011">
    <property type="entry name" value="Znf_FYVE_PHD"/>
</dbReference>
<dbReference type="Gene3D" id="2.60.120.650">
    <property type="entry name" value="Cupin"/>
    <property type="match status" value="1"/>
</dbReference>
<dbReference type="InterPro" id="IPR019787">
    <property type="entry name" value="Znf_PHD-finger"/>
</dbReference>
<proteinExistence type="predicted"/>
<feature type="compositionally biased region" description="Low complexity" evidence="8">
    <location>
        <begin position="1904"/>
        <end position="1918"/>
    </location>
</feature>
<dbReference type="GO" id="GO:0048188">
    <property type="term" value="C:Set1C/COMPASS complex"/>
    <property type="evidence" value="ECO:0007669"/>
    <property type="project" value="InterPro"/>
</dbReference>
<feature type="compositionally biased region" description="Low complexity" evidence="8">
    <location>
        <begin position="2409"/>
        <end position="2418"/>
    </location>
</feature>
<dbReference type="Pfam" id="PF08429">
    <property type="entry name" value="PLU-1"/>
    <property type="match status" value="3"/>
</dbReference>
<dbReference type="PANTHER" id="PTHR46174">
    <property type="entry name" value="CXXC-TYPE ZINC FINGER PROTEIN 1"/>
    <property type="match status" value="1"/>
</dbReference>
<feature type="coiled-coil region" evidence="7">
    <location>
        <begin position="1400"/>
        <end position="1427"/>
    </location>
</feature>
<evidence type="ECO:0000256" key="4">
    <source>
        <dbReference type="ARBA" id="ARBA00022833"/>
    </source>
</evidence>
<feature type="compositionally biased region" description="Polar residues" evidence="8">
    <location>
        <begin position="2012"/>
        <end position="2083"/>
    </location>
</feature>
<dbReference type="InterPro" id="IPR001965">
    <property type="entry name" value="Znf_PHD"/>
</dbReference>
<evidence type="ECO:0000256" key="3">
    <source>
        <dbReference type="ARBA" id="ARBA00022771"/>
    </source>
</evidence>
<keyword evidence="2" id="KW-0479">Metal-binding</keyword>
<name>A0A6U6EVL1_9STRA</name>
<evidence type="ECO:0000256" key="8">
    <source>
        <dbReference type="SAM" id="MobiDB-lite"/>
    </source>
</evidence>
<dbReference type="InterPro" id="IPR037869">
    <property type="entry name" value="Spp1/CFP1"/>
</dbReference>
<dbReference type="SUPFAM" id="SSF57903">
    <property type="entry name" value="FYVE/PHD zinc finger"/>
    <property type="match status" value="2"/>
</dbReference>
<feature type="region of interest" description="Disordered" evidence="8">
    <location>
        <begin position="1"/>
        <end position="25"/>
    </location>
</feature>
<dbReference type="PROSITE" id="PS01359">
    <property type="entry name" value="ZF_PHD_1"/>
    <property type="match status" value="2"/>
</dbReference>
<feature type="region of interest" description="Disordered" evidence="8">
    <location>
        <begin position="1593"/>
        <end position="1612"/>
    </location>
</feature>
<feature type="compositionally biased region" description="Polar residues" evidence="8">
    <location>
        <begin position="1594"/>
        <end position="1612"/>
    </location>
</feature>
<dbReference type="PANTHER" id="PTHR46174:SF1">
    <property type="entry name" value="CXXC-TYPE ZINC FINGER PROTEIN 1"/>
    <property type="match status" value="1"/>
</dbReference>
<dbReference type="GO" id="GO:0008270">
    <property type="term" value="F:zinc ion binding"/>
    <property type="evidence" value="ECO:0007669"/>
    <property type="project" value="UniProtKB-KW"/>
</dbReference>
<dbReference type="InterPro" id="IPR013637">
    <property type="entry name" value="Lys_sp_deMease-like_dom"/>
</dbReference>
<feature type="compositionally biased region" description="Polar residues" evidence="8">
    <location>
        <begin position="2181"/>
        <end position="2194"/>
    </location>
</feature>
<dbReference type="GO" id="GO:0045893">
    <property type="term" value="P:positive regulation of DNA-templated transcription"/>
    <property type="evidence" value="ECO:0007669"/>
    <property type="project" value="TreeGrafter"/>
</dbReference>
<feature type="compositionally biased region" description="Basic and acidic residues" evidence="8">
    <location>
        <begin position="14"/>
        <end position="25"/>
    </location>
</feature>
<feature type="compositionally biased region" description="Basic and acidic residues" evidence="8">
    <location>
        <begin position="1819"/>
        <end position="1828"/>
    </location>
</feature>
<evidence type="ECO:0000256" key="6">
    <source>
        <dbReference type="PROSITE-ProRule" id="PRU00146"/>
    </source>
</evidence>
<feature type="region of interest" description="Disordered" evidence="8">
    <location>
        <begin position="1999"/>
        <end position="2219"/>
    </location>
</feature>
<keyword evidence="5" id="KW-0539">Nucleus</keyword>
<feature type="domain" description="PHD-type" evidence="9">
    <location>
        <begin position="1320"/>
        <end position="1369"/>
    </location>
</feature>
<organism evidence="10">
    <name type="scientific">Odontella aurita</name>
    <dbReference type="NCBI Taxonomy" id="265563"/>
    <lineage>
        <taxon>Eukaryota</taxon>
        <taxon>Sar</taxon>
        <taxon>Stramenopiles</taxon>
        <taxon>Ochrophyta</taxon>
        <taxon>Bacillariophyta</taxon>
        <taxon>Mediophyceae</taxon>
        <taxon>Biddulphiophycidae</taxon>
        <taxon>Eupodiscales</taxon>
        <taxon>Odontellaceae</taxon>
        <taxon>Odontella</taxon>
    </lineage>
</organism>
<accession>A0A6U6EVL1</accession>
<dbReference type="Pfam" id="PF00628">
    <property type="entry name" value="PHD"/>
    <property type="match status" value="2"/>
</dbReference>
<dbReference type="EMBL" id="HBKQ01021527">
    <property type="protein sequence ID" value="CAE2237846.1"/>
    <property type="molecule type" value="Transcribed_RNA"/>
</dbReference>
<feature type="compositionally biased region" description="Polar residues" evidence="8">
    <location>
        <begin position="1934"/>
        <end position="1949"/>
    </location>
</feature>
<evidence type="ECO:0000256" key="5">
    <source>
        <dbReference type="ARBA" id="ARBA00023242"/>
    </source>
</evidence>
<feature type="domain" description="PHD-type" evidence="9">
    <location>
        <begin position="1745"/>
        <end position="1795"/>
    </location>
</feature>
<dbReference type="PROSITE" id="PS50016">
    <property type="entry name" value="ZF_PHD_2"/>
    <property type="match status" value="2"/>
</dbReference>
<feature type="region of interest" description="Disordered" evidence="8">
    <location>
        <begin position="182"/>
        <end position="223"/>
    </location>
</feature>
<dbReference type="InterPro" id="IPR013083">
    <property type="entry name" value="Znf_RING/FYVE/PHD"/>
</dbReference>
<gene>
    <name evidence="10" type="ORF">OAUR00152_LOCUS14594</name>
    <name evidence="11" type="ORF">OAUR00152_LOCUS14596</name>
</gene>
<dbReference type="Gene3D" id="3.30.40.10">
    <property type="entry name" value="Zinc/RING finger domain, C3HC4 (zinc finger)"/>
    <property type="match status" value="1"/>
</dbReference>
<feature type="compositionally biased region" description="Polar residues" evidence="8">
    <location>
        <begin position="1878"/>
        <end position="1903"/>
    </location>
</feature>
<evidence type="ECO:0000313" key="11">
    <source>
        <dbReference type="EMBL" id="CAE2237851.1"/>
    </source>
</evidence>
<dbReference type="CDD" id="cd15560">
    <property type="entry name" value="PHD2_3_BPTF"/>
    <property type="match status" value="1"/>
</dbReference>
<evidence type="ECO:0000313" key="10">
    <source>
        <dbReference type="EMBL" id="CAE2237846.1"/>
    </source>
</evidence>
<evidence type="ECO:0000256" key="1">
    <source>
        <dbReference type="ARBA" id="ARBA00004123"/>
    </source>
</evidence>
<feature type="compositionally biased region" description="Polar residues" evidence="8">
    <location>
        <begin position="2133"/>
        <end position="2173"/>
    </location>
</feature>
<evidence type="ECO:0000256" key="7">
    <source>
        <dbReference type="SAM" id="Coils"/>
    </source>
</evidence>
<dbReference type="EMBL" id="HBKQ01021529">
    <property type="protein sequence ID" value="CAE2237851.1"/>
    <property type="molecule type" value="Transcribed_RNA"/>
</dbReference>
<feature type="compositionally biased region" description="Polar residues" evidence="8">
    <location>
        <begin position="2203"/>
        <end position="2219"/>
    </location>
</feature>
<sequence>MSSAGNATDGAGKGTKETDGAARHDALAGRWHKYVKPRVGQTFQVDKKVLRSLSAQSSDETDSERSSSAVACVAPNERAQSAVGGRRGRPARGREAAVRLNETLGVKAAHRVAAAASQHIVPERGGLCVHRPSSDGICGETDNFLEFSRNIIMQTPAWNSPEALSSLQRRWKDEIADKFGGPAYRRSGSNISTGSGRKRGRKRKVVESDDDASGIAASSSEKEDGELSKLFATEAVSHGVPSAVCVAQTPKQKVRSLEEDEMMLSYLQSIHKGNCDVAKFSMISDLSMGRAVQARRHLKKRRKEEEMEAPLSDMLYPSESWRRRYERLCSAMRGDVKNRSGLAKYSYITGEEPSQCCKGSGLDAIQFLSPQGGVDNQMLSCGEGLKQTWRSVLECAEDIVDRTSGGSKSKAKPSLKDLLALMGKAHTLMRPEEIFGKRDTSVKRISQCMNVIVDRVVEARNHLAKLFDIVYDEKDEGVELDVLEKYIEHIEAKSPVVIEETETLRKMVSEASQWERRLDHVLRPDHSDSSSLSESFDRNNVLAVVEQLASDAQVLSLRPRSLVLLEARIEKAQVLRSRIREMRQSESREGSENKKLIAALVREANKLDLVFPELTMLTEVHEAAQEWTDRASIAVRSRISLSELEDLVDRGDTMPVNLSDLLVKLRSRVSQANGWIARLRENLRGAGDDELETKLDETKWLEMIRKVLLGDDDRAAEIQDLAVEGSRIPVDIPELHLLQVEVDARNWSKKARKLLEKKAKIVDIREHLTRGETIRDKVPFDQDLKSAWTLGCEKELLGIVKSSDAWYRKYRPYLEGDNRRADGRTRISIILLRQIVSEGNNITANLGNASVKMNRILSQAEDWFNEHKGLLASFKILADKDSESESPASIKYASVKMDSVNVAIEKASELSVDLEEAMQLKALAEKSQEWFTRALAIAPKRSKRNARGKKKVNRERHSLDELLSLVKEAAQLPIDISEDLDRLQMQLTEVQSWRLQAQCEIKSISAAFDKLHSERLAYYGAPSSHMDKPLENQKGVTPIESNSQSPPKSTSKASEGLKVHRMIGNLVKSVQSISIYTTEEGVAEMLGRVSKWCTKAAVIIATPGHIFEKRYYKDLDNLIADGEVLLQESNADDSGAVELDDASLMTELKTSWVQLVSDDKIRLEKCQKRRDEFMSWCETTEAILSATDKKIPIETLRDLGQQSLVYPKGAETVKRVQTLLHDANAWIKSTGDIVNSGQKISLEDAKCRVSKGEGLSISCPEFRNLRNALRVSRGWQLRVKRSKLDSGQSQISDIKDLIEEHNGFLVCMPDEIKKLKEALQGYCLCRKPYEGFMVGCDTCEEWFHGPCIGVSESQAERYDKYVCVRCVISKLFKGCAETTVQAIRKWTNSKDLSKARQIDGQRHQRKVREKRREIEKLKTEIEALKSDSNLNNGNIVVSRNTDLGRDLSPQAATHFAEDANSIAMMLHNGSGQTAFGEAVRSTDSATGGSNGTEYQNAQDGVVSDFPLSRVGGPIDGSEEREAPLESAIKSNDAAGAREKLSKATATLENCHRRMDQLSEILNERRSREAREDTMSESLRQWFVLVRATVLVPDSTEQSKSSQPQRDGSLSSPMDQAVFEATKLGIRHLPDVSLVINSFGCMAWSLRALHVLSRKPKIEEIRSLVSQSEGVSFKLPETKCVRMLQSPLSRATLWQAKVVKALIPIPGEKKPYDLELLSSLLQGARDIPYTMPEESQLWNTIEDDGNRHCLCGGPSDGSFMISCDKCEVWYHGACVELDKTQGDAQSKWICPLCTGAVSKKTRQLKAWNKKQSETGAGVSDAKDPDHSCEEDISQYAPNVNDLWPPFGLLQNSTALSALGVSDPSDCEGVSVLTLVGPNASNSQEHHQQQLNKTKTPTSAKSNGCTSQSTLSKQQQTKQSETAMVVLGSGLAQSLPPKQQPSKGRGINSQGGKVLADTKSELSRAVQRAMQARGRMSHTVETSRSGTSHAQLIVQQREMIPQTMPPPGSGPPHQSLTQGRQMIPQASQAPRRVNSQSLTQMRQNPAQGIQITRNSTSQQLTQGRPILTKSTDAPRNLPSQRSTALGRQMLPQASKPRGSGPSQQSFGRQMLPQAARAPGTRPSQQPFAQGRQMLPQASQNPGSRPSQQSLVQGRQMLPQSAQSPGSRPSQQSLAQGRQMLPQAAQNPRSRPSQQPLAQGRHMLPQSAQNPRNRPSEQSLAQGRQMLPQAAQNPGSGPSQQSLAQGRHMLPQVAQQTRLSQQSLQLLLGGGLPRATGGRNETGQVTQAMQLMAQSLKNPASDAVQASQAMQMLAHGQESLSKGAEGASSCSSRATHTMQTPFHGREGMPQQANNARVAGGRYQTQPAQLIQGVERRPCQVSVAEMRAAVQPSSTMQLMQNISPRNSFFQQNSSSALVSSSATDGGSEKRTGISVQSANNLPIHPNASAQDLPVTSQRQECFGGLNASSVPVEGRRSEAQNQLLPSSTILQNNYNMENRPR</sequence>
<dbReference type="InterPro" id="IPR019786">
    <property type="entry name" value="Zinc_finger_PHD-type_CS"/>
</dbReference>
<feature type="region of interest" description="Disordered" evidence="8">
    <location>
        <begin position="1930"/>
        <end position="1953"/>
    </location>
</feature>
<feature type="region of interest" description="Disordered" evidence="8">
    <location>
        <begin position="2462"/>
        <end position="2497"/>
    </location>
</feature>